<dbReference type="InterPro" id="IPR009642">
    <property type="entry name" value="DUF1236"/>
</dbReference>
<evidence type="ECO:0000313" key="2">
    <source>
        <dbReference type="EMBL" id="PSJ58581.1"/>
    </source>
</evidence>
<proteinExistence type="predicted"/>
<reference evidence="2 3" key="1">
    <citation type="submission" date="2018-03" db="EMBL/GenBank/DDBJ databases">
        <title>The draft genome of Mesorhizobium soli JCM 19897.</title>
        <authorList>
            <person name="Li L."/>
            <person name="Liu L."/>
            <person name="Liang L."/>
            <person name="Wang T."/>
            <person name="Zhang X."/>
        </authorList>
    </citation>
    <scope>NUCLEOTIDE SEQUENCE [LARGE SCALE GENOMIC DNA]</scope>
    <source>
        <strain evidence="2 3">JCM 19897</strain>
    </source>
</reference>
<gene>
    <name evidence="2" type="ORF">C7I85_19525</name>
</gene>
<evidence type="ECO:0000313" key="3">
    <source>
        <dbReference type="Proteomes" id="UP000240653"/>
    </source>
</evidence>
<feature type="compositionally biased region" description="Basic and acidic residues" evidence="1">
    <location>
        <begin position="144"/>
        <end position="153"/>
    </location>
</feature>
<dbReference type="OrthoDB" id="102964at2"/>
<feature type="region of interest" description="Disordered" evidence="1">
    <location>
        <begin position="102"/>
        <end position="199"/>
    </location>
</feature>
<protein>
    <recommendedName>
        <fullName evidence="4">DUF1236 domain-containing protein</fullName>
    </recommendedName>
</protein>
<evidence type="ECO:0008006" key="4">
    <source>
        <dbReference type="Google" id="ProtNLM"/>
    </source>
</evidence>
<dbReference type="Pfam" id="PF06823">
    <property type="entry name" value="DUF1236"/>
    <property type="match status" value="1"/>
</dbReference>
<dbReference type="AlphaFoldDB" id="A0A2P7S821"/>
<accession>A0A2P7S821</accession>
<sequence>MDLFRHAARRAADGGIFITVEIGERCPTRRMQCAEAAARNKHDPRLVGDAEAPARNVMEHRFPCVVDARQSVGGMTMRHVLLKSAIALALGLVPGQVFAQTEMMKKKPPEQSEGQQGGQNGTEKGQAPEGGQNMQNGGGNGEETPMKSERPEKNQPGMQQEEQNEQGGAQGKPGKKPMEEQGAGTKEKHGEKRQVNDEQRTELRRVFRENHVKAAPNVDFSVGVGARVPREIHLYRLPPRIVEIIPDYEGFMYFELADGRIAIVDPNTLEIVLIIA</sequence>
<evidence type="ECO:0000256" key="1">
    <source>
        <dbReference type="SAM" id="MobiDB-lite"/>
    </source>
</evidence>
<dbReference type="RefSeq" id="WP_146148901.1">
    <property type="nucleotide sequence ID" value="NZ_PXYL01000010.1"/>
</dbReference>
<name>A0A2P7S821_9HYPH</name>
<feature type="compositionally biased region" description="Basic and acidic residues" evidence="1">
    <location>
        <begin position="185"/>
        <end position="199"/>
    </location>
</feature>
<feature type="compositionally biased region" description="Low complexity" evidence="1">
    <location>
        <begin position="155"/>
        <end position="167"/>
    </location>
</feature>
<dbReference type="Proteomes" id="UP000240653">
    <property type="component" value="Unassembled WGS sequence"/>
</dbReference>
<comment type="caution">
    <text evidence="2">The sequence shown here is derived from an EMBL/GenBank/DDBJ whole genome shotgun (WGS) entry which is preliminary data.</text>
</comment>
<organism evidence="2 3">
    <name type="scientific">Pseudaminobacter soli</name>
    <name type="common">ex Li et al. 2025</name>
    <dbReference type="NCBI Taxonomy" id="1295366"/>
    <lineage>
        <taxon>Bacteria</taxon>
        <taxon>Pseudomonadati</taxon>
        <taxon>Pseudomonadota</taxon>
        <taxon>Alphaproteobacteria</taxon>
        <taxon>Hyphomicrobiales</taxon>
        <taxon>Phyllobacteriaceae</taxon>
        <taxon>Pseudaminobacter</taxon>
    </lineage>
</organism>
<dbReference type="EMBL" id="PXYL01000010">
    <property type="protein sequence ID" value="PSJ58581.1"/>
    <property type="molecule type" value="Genomic_DNA"/>
</dbReference>
<keyword evidence="3" id="KW-1185">Reference proteome</keyword>
<feature type="compositionally biased region" description="Low complexity" evidence="1">
    <location>
        <begin position="121"/>
        <end position="135"/>
    </location>
</feature>